<gene>
    <name evidence="1" type="ORF">CE91St30_28920</name>
</gene>
<reference evidence="1 2" key="1">
    <citation type="submission" date="2022-01" db="EMBL/GenBank/DDBJ databases">
        <title>Novel bile acid biosynthetic pathways are enriched in the microbiome of centenarians.</title>
        <authorList>
            <person name="Sato Y."/>
            <person name="Atarashi K."/>
            <person name="Plichta R.D."/>
            <person name="Arai Y."/>
            <person name="Sasajima S."/>
            <person name="Kearney M.S."/>
            <person name="Suda W."/>
            <person name="Takeshita K."/>
            <person name="Sasaki T."/>
            <person name="Okamoto S."/>
            <person name="Skelly N.A."/>
            <person name="Okamura Y."/>
            <person name="Vlamakis H."/>
            <person name="Li Y."/>
            <person name="Tanoue T."/>
            <person name="Takei H."/>
            <person name="Nittono H."/>
            <person name="Narushima S."/>
            <person name="Irie J."/>
            <person name="Itoh H."/>
            <person name="Moriya K."/>
            <person name="Sugiura Y."/>
            <person name="Suematsu M."/>
            <person name="Moritoki N."/>
            <person name="Shibata S."/>
            <person name="Littman R.D."/>
            <person name="Fischbach A.M."/>
            <person name="Uwamino Y."/>
            <person name="Inoue T."/>
            <person name="Honda A."/>
            <person name="Hattori M."/>
            <person name="Murai T."/>
            <person name="Xavier J.R."/>
            <person name="Hirose N."/>
            <person name="Honda K."/>
        </authorList>
    </citation>
    <scope>NUCLEOTIDE SEQUENCE [LARGE SCALE GENOMIC DNA]</scope>
    <source>
        <strain evidence="1 2">CE91-St30</strain>
    </source>
</reference>
<evidence type="ECO:0000313" key="2">
    <source>
        <dbReference type="Proteomes" id="UP001320544"/>
    </source>
</evidence>
<sequence>MVYKTGEKPGKGSYRCLNCGQVVELKSDDDQLPPCPNCHHEEFEKIA</sequence>
<organism evidence="1 2">
    <name type="scientific">Raoultibacter timonensis</name>
    <dbReference type="NCBI Taxonomy" id="1907662"/>
    <lineage>
        <taxon>Bacteria</taxon>
        <taxon>Bacillati</taxon>
        <taxon>Actinomycetota</taxon>
        <taxon>Coriobacteriia</taxon>
        <taxon>Eggerthellales</taxon>
        <taxon>Eggerthellaceae</taxon>
        <taxon>Raoultibacter</taxon>
    </lineage>
</organism>
<evidence type="ECO:0008006" key="3">
    <source>
        <dbReference type="Google" id="ProtNLM"/>
    </source>
</evidence>
<keyword evidence="2" id="KW-1185">Reference proteome</keyword>
<evidence type="ECO:0000313" key="1">
    <source>
        <dbReference type="EMBL" id="BDE97559.1"/>
    </source>
</evidence>
<dbReference type="Gene3D" id="2.20.28.10">
    <property type="match status" value="1"/>
</dbReference>
<name>A0ABM7WMD0_9ACTN</name>
<dbReference type="InterPro" id="IPR009912">
    <property type="entry name" value="DUF1451"/>
</dbReference>
<accession>A0ABM7WMD0</accession>
<proteinExistence type="predicted"/>
<dbReference type="EMBL" id="AP025564">
    <property type="protein sequence ID" value="BDE97559.1"/>
    <property type="molecule type" value="Genomic_DNA"/>
</dbReference>
<dbReference type="Proteomes" id="UP001320544">
    <property type="component" value="Chromosome"/>
</dbReference>
<dbReference type="Pfam" id="PF07295">
    <property type="entry name" value="DUF1451"/>
    <property type="match status" value="1"/>
</dbReference>
<protein>
    <recommendedName>
        <fullName evidence="3">Zinc ribbon family protein</fullName>
    </recommendedName>
</protein>